<protein>
    <submittedName>
        <fullName evidence="7">TauD/TfdA family dioxygenase</fullName>
    </submittedName>
</protein>
<evidence type="ECO:0000256" key="5">
    <source>
        <dbReference type="ARBA" id="ARBA00023004"/>
    </source>
</evidence>
<keyword evidence="5" id="KW-0408">Iron</keyword>
<dbReference type="PANTHER" id="PTHR43779:SF3">
    <property type="entry name" value="(3R)-3-[(CARBOXYMETHYL)AMINO]FATTY ACID OXYGENASE_DECARBOXYLASE"/>
    <property type="match status" value="1"/>
</dbReference>
<dbReference type="GO" id="GO:0016706">
    <property type="term" value="F:2-oxoglutarate-dependent dioxygenase activity"/>
    <property type="evidence" value="ECO:0007669"/>
    <property type="project" value="UniProtKB-ARBA"/>
</dbReference>
<evidence type="ECO:0000256" key="3">
    <source>
        <dbReference type="ARBA" id="ARBA00022964"/>
    </source>
</evidence>
<sequence length="273" mass="30926">MSMKLRKVSPNVGVEVTGVDLNESLSEIDYVRLVSILENTGLLIVRNQDISPRSLIDFTRYFGKACAYTRSKFELEDYPEILVLSNIKKDGKGIGSPVSGRAWHIDGHYLDEFPRATILAMKILQKEGGNTHFANIQAAWSSLPEEVANRVKTLKATISRVKSREYNYPERGPATPEEVEEWEDVIHPVLIRHPVTGRAGLGVGGNVPWDIHGIDDVSALSLMTFLQEWTIRPEFTYEHVWREGDVIAWDNWTVMHKASPYSGERLLFRTTAF</sequence>
<evidence type="ECO:0000313" key="7">
    <source>
        <dbReference type="EMBL" id="PMR78716.1"/>
    </source>
</evidence>
<evidence type="ECO:0000313" key="8">
    <source>
        <dbReference type="Proteomes" id="UP000235803"/>
    </source>
</evidence>
<dbReference type="InterPro" id="IPR003819">
    <property type="entry name" value="TauD/TfdA-like"/>
</dbReference>
<name>A0A2N7UE25_9GAMM</name>
<keyword evidence="4" id="KW-0560">Oxidoreductase</keyword>
<keyword evidence="3 7" id="KW-0223">Dioxygenase</keyword>
<dbReference type="SUPFAM" id="SSF51197">
    <property type="entry name" value="Clavaminate synthase-like"/>
    <property type="match status" value="1"/>
</dbReference>
<dbReference type="OrthoDB" id="581608at2"/>
<evidence type="ECO:0000256" key="4">
    <source>
        <dbReference type="ARBA" id="ARBA00023002"/>
    </source>
</evidence>
<dbReference type="RefSeq" id="WP_102651395.1">
    <property type="nucleotide sequence ID" value="NZ_PNRF01000001.1"/>
</dbReference>
<dbReference type="Proteomes" id="UP000235803">
    <property type="component" value="Unassembled WGS sequence"/>
</dbReference>
<accession>A0A2N7UE25</accession>
<evidence type="ECO:0000259" key="6">
    <source>
        <dbReference type="Pfam" id="PF02668"/>
    </source>
</evidence>
<reference evidence="7 8" key="1">
    <citation type="submission" date="2018-01" db="EMBL/GenBank/DDBJ databases">
        <title>Halomonas endophytica sp. nov., isolated from storage liquid in the stems of Populus euphratica.</title>
        <authorList>
            <person name="Chen C."/>
        </authorList>
    </citation>
    <scope>NUCLEOTIDE SEQUENCE [LARGE SCALE GENOMIC DNA]</scope>
    <source>
        <strain evidence="7 8">MC28</strain>
    </source>
</reference>
<dbReference type="InterPro" id="IPR051178">
    <property type="entry name" value="TfdA_dioxygenase"/>
</dbReference>
<organism evidence="7 8">
    <name type="scientific">Billgrantia endophytica</name>
    <dbReference type="NCBI Taxonomy" id="2033802"/>
    <lineage>
        <taxon>Bacteria</taxon>
        <taxon>Pseudomonadati</taxon>
        <taxon>Pseudomonadota</taxon>
        <taxon>Gammaproteobacteria</taxon>
        <taxon>Oceanospirillales</taxon>
        <taxon>Halomonadaceae</taxon>
        <taxon>Billgrantia</taxon>
    </lineage>
</organism>
<evidence type="ECO:0000256" key="2">
    <source>
        <dbReference type="ARBA" id="ARBA00022723"/>
    </source>
</evidence>
<dbReference type="Pfam" id="PF02668">
    <property type="entry name" value="TauD"/>
    <property type="match status" value="1"/>
</dbReference>
<dbReference type="PANTHER" id="PTHR43779">
    <property type="entry name" value="DIOXYGENASE RV0097-RELATED"/>
    <property type="match status" value="1"/>
</dbReference>
<proteinExistence type="inferred from homology"/>
<dbReference type="InterPro" id="IPR042098">
    <property type="entry name" value="TauD-like_sf"/>
</dbReference>
<dbReference type="EMBL" id="PNRF01000001">
    <property type="protein sequence ID" value="PMR78716.1"/>
    <property type="molecule type" value="Genomic_DNA"/>
</dbReference>
<comment type="similarity">
    <text evidence="1">Belongs to the TfdA dioxygenase family.</text>
</comment>
<dbReference type="GO" id="GO:0046872">
    <property type="term" value="F:metal ion binding"/>
    <property type="evidence" value="ECO:0007669"/>
    <property type="project" value="UniProtKB-KW"/>
</dbReference>
<dbReference type="Gene3D" id="3.60.130.10">
    <property type="entry name" value="Clavaminate synthase-like"/>
    <property type="match status" value="1"/>
</dbReference>
<keyword evidence="2" id="KW-0479">Metal-binding</keyword>
<feature type="domain" description="TauD/TfdA-like" evidence="6">
    <location>
        <begin position="6"/>
        <end position="271"/>
    </location>
</feature>
<evidence type="ECO:0000256" key="1">
    <source>
        <dbReference type="ARBA" id="ARBA00005896"/>
    </source>
</evidence>
<gene>
    <name evidence="7" type="ORF">C1H69_00105</name>
</gene>
<comment type="caution">
    <text evidence="7">The sequence shown here is derived from an EMBL/GenBank/DDBJ whole genome shotgun (WGS) entry which is preliminary data.</text>
</comment>
<keyword evidence="8" id="KW-1185">Reference proteome</keyword>
<dbReference type="AlphaFoldDB" id="A0A2N7UE25"/>